<comment type="caution">
    <text evidence="3">The sequence shown here is derived from an EMBL/GenBank/DDBJ whole genome shotgun (WGS) entry which is preliminary data.</text>
</comment>
<gene>
    <name evidence="3" type="ORF">F8566_14205</name>
</gene>
<evidence type="ECO:0000256" key="1">
    <source>
        <dbReference type="SAM" id="Coils"/>
    </source>
</evidence>
<evidence type="ECO:0000313" key="3">
    <source>
        <dbReference type="EMBL" id="KAB2348908.1"/>
    </source>
</evidence>
<dbReference type="RefSeq" id="WP_151560682.1">
    <property type="nucleotide sequence ID" value="NZ_WBMT01000006.1"/>
</dbReference>
<dbReference type="InterPro" id="IPR013767">
    <property type="entry name" value="PAS_fold"/>
</dbReference>
<dbReference type="CDD" id="cd00130">
    <property type="entry name" value="PAS"/>
    <property type="match status" value="1"/>
</dbReference>
<dbReference type="EMBL" id="WBMT01000006">
    <property type="protein sequence ID" value="KAB2348908.1"/>
    <property type="molecule type" value="Genomic_DNA"/>
</dbReference>
<name>A0A6H9YQS8_9ACTN</name>
<dbReference type="AlphaFoldDB" id="A0A6H9YQS8"/>
<dbReference type="PROSITE" id="PS50112">
    <property type="entry name" value="PAS"/>
    <property type="match status" value="1"/>
</dbReference>
<dbReference type="Pfam" id="PF00989">
    <property type="entry name" value="PAS"/>
    <property type="match status" value="1"/>
</dbReference>
<dbReference type="InterPro" id="IPR000014">
    <property type="entry name" value="PAS"/>
</dbReference>
<proteinExistence type="predicted"/>
<accession>A0A6H9YQS8</accession>
<feature type="coiled-coil region" evidence="1">
    <location>
        <begin position="30"/>
        <end position="57"/>
    </location>
</feature>
<keyword evidence="4" id="KW-1185">Reference proteome</keyword>
<dbReference type="SMART" id="SM00091">
    <property type="entry name" value="PAS"/>
    <property type="match status" value="1"/>
</dbReference>
<dbReference type="SUPFAM" id="SSF55785">
    <property type="entry name" value="PYP-like sensor domain (PAS domain)"/>
    <property type="match status" value="1"/>
</dbReference>
<evidence type="ECO:0000313" key="4">
    <source>
        <dbReference type="Proteomes" id="UP000468735"/>
    </source>
</evidence>
<protein>
    <submittedName>
        <fullName evidence="3">PAS domain-containing protein</fullName>
    </submittedName>
</protein>
<dbReference type="InterPro" id="IPR035965">
    <property type="entry name" value="PAS-like_dom_sf"/>
</dbReference>
<sequence length="364" mass="39298">MASHLDFTAIRKDFDAFSRRINASRTAPTLEMALIELENAEEELRVCTEEIERLAYSKGDTDLQREFMSRAFQELPSPAFVLDDSGVIRGLNRRGAEFLGVTAVHAVGKPFAVFVESPWRATFRCELADVLREGRPGSLVGRVGPRNCGTPPLELRLARISLDDERPVVLITLDIFASQASHHDIVAEAAQLRRLDIMGRMTRLLLGAPAVSGPALLGDAVALLADECCDFAVIDLARGGVLRRAVVAGPVGTPDEPDGVVTCRALERLDPDGSPVARTIVETGESMLHIPVWEEGVLGGGHNGHAVPKELNAAFAAGVALRDETAGQLGVLLLIRKPDRPAFTLTDLALYEELGVHIGLALKR</sequence>
<dbReference type="Proteomes" id="UP000468735">
    <property type="component" value="Unassembled WGS sequence"/>
</dbReference>
<evidence type="ECO:0000259" key="2">
    <source>
        <dbReference type="PROSITE" id="PS50112"/>
    </source>
</evidence>
<dbReference type="GO" id="GO:0006355">
    <property type="term" value="P:regulation of DNA-templated transcription"/>
    <property type="evidence" value="ECO:0007669"/>
    <property type="project" value="InterPro"/>
</dbReference>
<reference evidence="3 4" key="1">
    <citation type="submission" date="2019-09" db="EMBL/GenBank/DDBJ databases">
        <title>Actinomadura physcomitrii sp. nov., a novel actinomycete isolated from moss [Physcomitrium sphaericum (Ludw) Fuernr].</title>
        <authorList>
            <person name="Zhuang X."/>
            <person name="Liu C."/>
        </authorList>
    </citation>
    <scope>NUCLEOTIDE SEQUENCE [LARGE SCALE GENOMIC DNA]</scope>
    <source>
        <strain evidence="3 4">HMC1</strain>
    </source>
</reference>
<organism evidence="3 4">
    <name type="scientific">Actinomadura rudentiformis</name>
    <dbReference type="NCBI Taxonomy" id="359158"/>
    <lineage>
        <taxon>Bacteria</taxon>
        <taxon>Bacillati</taxon>
        <taxon>Actinomycetota</taxon>
        <taxon>Actinomycetes</taxon>
        <taxon>Streptosporangiales</taxon>
        <taxon>Thermomonosporaceae</taxon>
        <taxon>Actinomadura</taxon>
    </lineage>
</organism>
<feature type="domain" description="PAS" evidence="2">
    <location>
        <begin position="64"/>
        <end position="134"/>
    </location>
</feature>
<dbReference type="Gene3D" id="3.30.450.20">
    <property type="entry name" value="PAS domain"/>
    <property type="match status" value="1"/>
</dbReference>
<dbReference type="OrthoDB" id="3493177at2"/>
<keyword evidence="1" id="KW-0175">Coiled coil</keyword>